<keyword evidence="10" id="KW-1185">Reference proteome</keyword>
<comment type="catalytic activity">
    <reaction evidence="7 8">
        <text>(R)-pantoate + beta-alanine + ATP = (R)-pantothenate + AMP + diphosphate + H(+)</text>
        <dbReference type="Rhea" id="RHEA:10912"/>
        <dbReference type="ChEBI" id="CHEBI:15378"/>
        <dbReference type="ChEBI" id="CHEBI:15980"/>
        <dbReference type="ChEBI" id="CHEBI:29032"/>
        <dbReference type="ChEBI" id="CHEBI:30616"/>
        <dbReference type="ChEBI" id="CHEBI:33019"/>
        <dbReference type="ChEBI" id="CHEBI:57966"/>
        <dbReference type="ChEBI" id="CHEBI:456215"/>
        <dbReference type="EC" id="6.3.2.1"/>
    </reaction>
</comment>
<feature type="binding site" evidence="8">
    <location>
        <begin position="186"/>
        <end position="189"/>
    </location>
    <ligand>
        <name>ATP</name>
        <dbReference type="ChEBI" id="CHEBI:30616"/>
    </ligand>
</feature>
<keyword evidence="6 8" id="KW-0067">ATP-binding</keyword>
<evidence type="ECO:0000313" key="10">
    <source>
        <dbReference type="Proteomes" id="UP000321533"/>
    </source>
</evidence>
<feature type="active site" description="Proton donor" evidence="8">
    <location>
        <position position="37"/>
    </location>
</feature>
<keyword evidence="5 8" id="KW-0547">Nucleotide-binding</keyword>
<accession>A0A5B8V787</accession>
<sequence>MIIFKQNEDLIVKLQSIKNDGGTIGFVPTMGALHNGHVALIKQSLAANDITVVSIFVNPTQFNDKKDFEKYPVTIEKDIELLAKADNNILFMPSVEEMYPEGLEPAPAYDLGFLESILEGLYRPGHFQGVCRIVHKLLDTIQPNNLYMGQKDYQQCMVIQKLITGFNLATHLNIVPTQREKSGLAMSSRNMRLSAVAKENAAAIYKAHLYIKNNLLKLPLEQLREEAARLIIEAGFEKIDYTVVCDAFSLAPVSSYNAGQKLVVLTAAFIEGVRLIDNLPLN</sequence>
<comment type="caution">
    <text evidence="8">Lacks conserved residue(s) required for the propagation of feature annotation.</text>
</comment>
<comment type="pathway">
    <text evidence="1 8">Cofactor biosynthesis; (R)-pantothenate biosynthesis; (R)-pantothenate from (R)-pantoate and beta-alanine: step 1/1.</text>
</comment>
<feature type="binding site" evidence="8">
    <location>
        <position position="155"/>
    </location>
    <ligand>
        <name>(R)-pantoate</name>
        <dbReference type="ChEBI" id="CHEBI:15980"/>
    </ligand>
</feature>
<evidence type="ECO:0000256" key="1">
    <source>
        <dbReference type="ARBA" id="ARBA00004990"/>
    </source>
</evidence>
<evidence type="ECO:0000256" key="7">
    <source>
        <dbReference type="ARBA" id="ARBA00048258"/>
    </source>
</evidence>
<dbReference type="HAMAP" id="MF_00158">
    <property type="entry name" value="PanC"/>
    <property type="match status" value="1"/>
</dbReference>
<gene>
    <name evidence="8" type="primary">panC</name>
    <name evidence="9" type="ORF">FRZ67_04260</name>
</gene>
<dbReference type="NCBIfam" id="TIGR00125">
    <property type="entry name" value="cyt_tran_rel"/>
    <property type="match status" value="1"/>
</dbReference>
<evidence type="ECO:0000256" key="8">
    <source>
        <dbReference type="HAMAP-Rule" id="MF_00158"/>
    </source>
</evidence>
<evidence type="ECO:0000256" key="5">
    <source>
        <dbReference type="ARBA" id="ARBA00022741"/>
    </source>
</evidence>
<dbReference type="AlphaFoldDB" id="A0A5B8V787"/>
<dbReference type="OrthoDB" id="9773087at2"/>
<organism evidence="9 10">
    <name type="scientific">Panacibacter ginsenosidivorans</name>
    <dbReference type="NCBI Taxonomy" id="1813871"/>
    <lineage>
        <taxon>Bacteria</taxon>
        <taxon>Pseudomonadati</taxon>
        <taxon>Bacteroidota</taxon>
        <taxon>Chitinophagia</taxon>
        <taxon>Chitinophagales</taxon>
        <taxon>Chitinophagaceae</taxon>
        <taxon>Panacibacter</taxon>
    </lineage>
</organism>
<dbReference type="InterPro" id="IPR003721">
    <property type="entry name" value="Pantoate_ligase"/>
</dbReference>
<feature type="binding site" evidence="8">
    <location>
        <begin position="30"/>
        <end position="37"/>
    </location>
    <ligand>
        <name>ATP</name>
        <dbReference type="ChEBI" id="CHEBI:30616"/>
    </ligand>
</feature>
<keyword evidence="3 8" id="KW-0436">Ligase</keyword>
<proteinExistence type="inferred from homology"/>
<dbReference type="GO" id="GO:0005524">
    <property type="term" value="F:ATP binding"/>
    <property type="evidence" value="ECO:0007669"/>
    <property type="project" value="UniProtKB-KW"/>
</dbReference>
<dbReference type="GO" id="GO:0004592">
    <property type="term" value="F:pantoate-beta-alanine ligase activity"/>
    <property type="evidence" value="ECO:0007669"/>
    <property type="project" value="UniProtKB-UniRule"/>
</dbReference>
<dbReference type="Pfam" id="PF02569">
    <property type="entry name" value="Pantoate_ligase"/>
    <property type="match status" value="1"/>
</dbReference>
<dbReference type="InterPro" id="IPR014729">
    <property type="entry name" value="Rossmann-like_a/b/a_fold"/>
</dbReference>
<keyword evidence="8" id="KW-0963">Cytoplasm</keyword>
<dbReference type="UniPathway" id="UPA00028">
    <property type="reaction ID" value="UER00005"/>
</dbReference>
<feature type="binding site" evidence="8">
    <location>
        <position position="61"/>
    </location>
    <ligand>
        <name>beta-alanine</name>
        <dbReference type="ChEBI" id="CHEBI:57966"/>
    </ligand>
</feature>
<dbReference type="EMBL" id="CP042435">
    <property type="protein sequence ID" value="QEC66546.1"/>
    <property type="molecule type" value="Genomic_DNA"/>
</dbReference>
<protein>
    <recommendedName>
        <fullName evidence="8">Pantothenate synthetase</fullName>
        <shortName evidence="8">PS</shortName>
        <ecNumber evidence="8">6.3.2.1</ecNumber>
    </recommendedName>
    <alternativeName>
        <fullName evidence="8">Pantoate--beta-alanine ligase</fullName>
    </alternativeName>
    <alternativeName>
        <fullName evidence="8">Pantoate-activating enzyme</fullName>
    </alternativeName>
</protein>
<comment type="function">
    <text evidence="8">Catalyzes the condensation of pantoate with beta-alanine in an ATP-dependent reaction via a pantoyl-adenylate intermediate.</text>
</comment>
<feature type="binding site" evidence="8">
    <location>
        <position position="61"/>
    </location>
    <ligand>
        <name>(R)-pantoate</name>
        <dbReference type="ChEBI" id="CHEBI:15980"/>
    </ligand>
</feature>
<evidence type="ECO:0000256" key="6">
    <source>
        <dbReference type="ARBA" id="ARBA00022840"/>
    </source>
</evidence>
<name>A0A5B8V787_9BACT</name>
<evidence type="ECO:0000256" key="2">
    <source>
        <dbReference type="ARBA" id="ARBA00009256"/>
    </source>
</evidence>
<evidence type="ECO:0000256" key="4">
    <source>
        <dbReference type="ARBA" id="ARBA00022655"/>
    </source>
</evidence>
<feature type="binding site" evidence="8">
    <location>
        <begin position="149"/>
        <end position="152"/>
    </location>
    <ligand>
        <name>ATP</name>
        <dbReference type="ChEBI" id="CHEBI:30616"/>
    </ligand>
</feature>
<dbReference type="Proteomes" id="UP000321533">
    <property type="component" value="Chromosome"/>
</dbReference>
<comment type="similarity">
    <text evidence="2 8">Belongs to the pantothenate synthetase family.</text>
</comment>
<dbReference type="Gene3D" id="3.30.1300.10">
    <property type="entry name" value="Pantoate-beta-alanine ligase, C-terminal domain"/>
    <property type="match status" value="1"/>
</dbReference>
<dbReference type="GO" id="GO:0015940">
    <property type="term" value="P:pantothenate biosynthetic process"/>
    <property type="evidence" value="ECO:0007669"/>
    <property type="project" value="UniProtKB-UniRule"/>
</dbReference>
<dbReference type="KEGG" id="pgin:FRZ67_04260"/>
<comment type="subcellular location">
    <subcellularLocation>
        <location evidence="8">Cytoplasm</location>
    </subcellularLocation>
</comment>
<comment type="subunit">
    <text evidence="8">Homodimer.</text>
</comment>
<reference evidence="9 10" key="1">
    <citation type="journal article" date="2016" name="Int. J. Syst. Evol. Microbiol.">
        <title>Panacibacter ginsenosidivorans gen. nov., sp. nov., with ginsenoside converting activity isolated from soil of a ginseng field.</title>
        <authorList>
            <person name="Siddiqi M.Z."/>
            <person name="Muhammad Shafi S."/>
            <person name="Choi K.D."/>
            <person name="Im W.T."/>
        </authorList>
    </citation>
    <scope>NUCLEOTIDE SEQUENCE [LARGE SCALE GENOMIC DNA]</scope>
    <source>
        <strain evidence="9 10">Gsoil1550</strain>
    </source>
</reference>
<dbReference type="EC" id="6.3.2.1" evidence="8"/>
<dbReference type="InterPro" id="IPR042176">
    <property type="entry name" value="Pantoate_ligase_C"/>
</dbReference>
<dbReference type="GO" id="GO:0005829">
    <property type="term" value="C:cytosol"/>
    <property type="evidence" value="ECO:0007669"/>
    <property type="project" value="TreeGrafter"/>
</dbReference>
<keyword evidence="4 8" id="KW-0566">Pantothenate biosynthesis</keyword>
<dbReference type="InterPro" id="IPR004821">
    <property type="entry name" value="Cyt_trans-like"/>
</dbReference>
<evidence type="ECO:0000256" key="3">
    <source>
        <dbReference type="ARBA" id="ARBA00022598"/>
    </source>
</evidence>
<comment type="miscellaneous">
    <text evidence="8">The reaction proceeds by a bi uni uni bi ping pong mechanism.</text>
</comment>
<dbReference type="PANTHER" id="PTHR21299:SF1">
    <property type="entry name" value="PANTOATE--BETA-ALANINE LIGASE"/>
    <property type="match status" value="1"/>
</dbReference>
<dbReference type="SUPFAM" id="SSF52374">
    <property type="entry name" value="Nucleotidylyl transferase"/>
    <property type="match status" value="1"/>
</dbReference>
<evidence type="ECO:0000313" key="9">
    <source>
        <dbReference type="EMBL" id="QEC66546.1"/>
    </source>
</evidence>
<dbReference type="PANTHER" id="PTHR21299">
    <property type="entry name" value="CYTIDYLATE KINASE/PANTOATE-BETA-ALANINE LIGASE"/>
    <property type="match status" value="1"/>
</dbReference>
<dbReference type="RefSeq" id="WP_147188346.1">
    <property type="nucleotide sequence ID" value="NZ_CP042435.1"/>
</dbReference>
<dbReference type="Gene3D" id="3.40.50.620">
    <property type="entry name" value="HUPs"/>
    <property type="match status" value="1"/>
</dbReference>
<dbReference type="NCBIfam" id="TIGR00018">
    <property type="entry name" value="panC"/>
    <property type="match status" value="1"/>
</dbReference>